<feature type="domain" description="HAMP" evidence="15">
    <location>
        <begin position="208"/>
        <end position="261"/>
    </location>
</feature>
<keyword evidence="17" id="KW-1185">Reference proteome</keyword>
<dbReference type="InterPro" id="IPR003660">
    <property type="entry name" value="HAMP_dom"/>
</dbReference>
<evidence type="ECO:0000256" key="2">
    <source>
        <dbReference type="ARBA" id="ARBA00004651"/>
    </source>
</evidence>
<comment type="caution">
    <text evidence="16">The sequence shown here is derived from an EMBL/GenBank/DDBJ whole genome shotgun (WGS) entry which is preliminary data.</text>
</comment>
<dbReference type="InterPro" id="IPR003661">
    <property type="entry name" value="HisK_dim/P_dom"/>
</dbReference>
<evidence type="ECO:0000256" key="6">
    <source>
        <dbReference type="ARBA" id="ARBA00022679"/>
    </source>
</evidence>
<dbReference type="CDD" id="cd00082">
    <property type="entry name" value="HisKA"/>
    <property type="match status" value="1"/>
</dbReference>
<evidence type="ECO:0000259" key="14">
    <source>
        <dbReference type="PROSITE" id="PS50109"/>
    </source>
</evidence>
<evidence type="ECO:0000313" key="17">
    <source>
        <dbReference type="Proteomes" id="UP001596410"/>
    </source>
</evidence>
<dbReference type="InterPro" id="IPR004358">
    <property type="entry name" value="Sig_transdc_His_kin-like_C"/>
</dbReference>
<organism evidence="16 17">
    <name type="scientific">Halobacillus seohaensis</name>
    <dbReference type="NCBI Taxonomy" id="447421"/>
    <lineage>
        <taxon>Bacteria</taxon>
        <taxon>Bacillati</taxon>
        <taxon>Bacillota</taxon>
        <taxon>Bacilli</taxon>
        <taxon>Bacillales</taxon>
        <taxon>Bacillaceae</taxon>
        <taxon>Halobacillus</taxon>
    </lineage>
</organism>
<evidence type="ECO:0000256" key="10">
    <source>
        <dbReference type="ARBA" id="ARBA00023012"/>
    </source>
</evidence>
<evidence type="ECO:0000256" key="3">
    <source>
        <dbReference type="ARBA" id="ARBA00012438"/>
    </source>
</evidence>
<dbReference type="SUPFAM" id="SSF55874">
    <property type="entry name" value="ATPase domain of HSP90 chaperone/DNA topoisomerase II/histidine kinase"/>
    <property type="match status" value="1"/>
</dbReference>
<dbReference type="Gene3D" id="3.30.565.10">
    <property type="entry name" value="Histidine kinase-like ATPase, C-terminal domain"/>
    <property type="match status" value="1"/>
</dbReference>
<dbReference type="Pfam" id="PF00672">
    <property type="entry name" value="HAMP"/>
    <property type="match status" value="1"/>
</dbReference>
<dbReference type="InterPro" id="IPR003594">
    <property type="entry name" value="HATPase_dom"/>
</dbReference>
<feature type="domain" description="Histidine kinase" evidence="14">
    <location>
        <begin position="283"/>
        <end position="515"/>
    </location>
</feature>
<accession>A0ABW2EPK3</accession>
<evidence type="ECO:0000256" key="13">
    <source>
        <dbReference type="SAM" id="Phobius"/>
    </source>
</evidence>
<dbReference type="PROSITE" id="PS50109">
    <property type="entry name" value="HIS_KIN"/>
    <property type="match status" value="1"/>
</dbReference>
<dbReference type="EMBL" id="JBHSZV010000065">
    <property type="protein sequence ID" value="MFC7064138.1"/>
    <property type="molecule type" value="Genomic_DNA"/>
</dbReference>
<keyword evidence="4" id="KW-1003">Cell membrane</keyword>
<evidence type="ECO:0000256" key="1">
    <source>
        <dbReference type="ARBA" id="ARBA00000085"/>
    </source>
</evidence>
<proteinExistence type="predicted"/>
<sequence length="524" mass="60400">MLHNSLSKQLLIWVVLLSVFILSCSIILFVIQNNIFSNYSEKQEGIEEKYTYVESIDDTVHEAVFDYSRFVNSENMSYLDFQQQYEQTIYEDLQDLKEMSTSEADETYIEATESFQRYYFKDILPLTTSYVQDNQTEKISSLFNNTNFNDEINQINNESDKYESNLDDQMSQTIDAFDRNRHLIDIAVFTYIIVILFTVFIIVRIISRRIGSPLRELSQAANQLSAGERNVSVKALNRHDELGALSEAFRRMISKIRRSEVAEQQLNKELSEKNTDLEQLVYIASHDLRSPLINIQGFNKELQASFKEIDSALQSDQDIDDIRKQVAPLIEEDIPEAFYYIVASTDKMDALLNALLRLSRIGRQRPDIQPLDMNQMISEVVKNYEFQANESNIRLEVGDLPQAMGDAGLIDQVISNLIGNALKFLHPDRAGIVKVYGYVENEQAIYCVEDNGIGISEQYQQQIFNLFEKIDPYVDGEGLGLTIMRKILERHAGEIWVESELDMYSKFYFSLPKVAQGKTGKDEQ</sequence>
<dbReference type="Gene3D" id="6.10.340.10">
    <property type="match status" value="1"/>
</dbReference>
<keyword evidence="8" id="KW-0418">Kinase</keyword>
<dbReference type="Proteomes" id="UP001596410">
    <property type="component" value="Unassembled WGS sequence"/>
</dbReference>
<feature type="transmembrane region" description="Helical" evidence="13">
    <location>
        <begin position="12"/>
        <end position="31"/>
    </location>
</feature>
<dbReference type="SMART" id="SM00304">
    <property type="entry name" value="HAMP"/>
    <property type="match status" value="1"/>
</dbReference>
<comment type="catalytic activity">
    <reaction evidence="1">
        <text>ATP + protein L-histidine = ADP + protein N-phospho-L-histidine.</text>
        <dbReference type="EC" id="2.7.13.3"/>
    </reaction>
</comment>
<feature type="coiled-coil region" evidence="12">
    <location>
        <begin position="145"/>
        <end position="172"/>
    </location>
</feature>
<keyword evidence="7" id="KW-0547">Nucleotide-binding</keyword>
<dbReference type="PROSITE" id="PS50885">
    <property type="entry name" value="HAMP"/>
    <property type="match status" value="1"/>
</dbReference>
<gene>
    <name evidence="16" type="ORF">ACFQIC_20300</name>
</gene>
<dbReference type="Pfam" id="PF00512">
    <property type="entry name" value="HisKA"/>
    <property type="match status" value="1"/>
</dbReference>
<keyword evidence="5" id="KW-0597">Phosphoprotein</keyword>
<evidence type="ECO:0000256" key="9">
    <source>
        <dbReference type="ARBA" id="ARBA00022840"/>
    </source>
</evidence>
<evidence type="ECO:0000256" key="12">
    <source>
        <dbReference type="SAM" id="Coils"/>
    </source>
</evidence>
<comment type="subcellular location">
    <subcellularLocation>
        <location evidence="2">Cell membrane</location>
        <topology evidence="2">Multi-pass membrane protein</topology>
    </subcellularLocation>
</comment>
<dbReference type="EC" id="2.7.13.3" evidence="3"/>
<dbReference type="InterPro" id="IPR005467">
    <property type="entry name" value="His_kinase_dom"/>
</dbReference>
<keyword evidence="10" id="KW-0902">Two-component regulatory system</keyword>
<evidence type="ECO:0000256" key="8">
    <source>
        <dbReference type="ARBA" id="ARBA00022777"/>
    </source>
</evidence>
<keyword evidence="12" id="KW-0175">Coiled coil</keyword>
<protein>
    <recommendedName>
        <fullName evidence="3">histidine kinase</fullName>
        <ecNumber evidence="3">2.7.13.3</ecNumber>
    </recommendedName>
</protein>
<evidence type="ECO:0000256" key="11">
    <source>
        <dbReference type="ARBA" id="ARBA00023136"/>
    </source>
</evidence>
<evidence type="ECO:0000256" key="4">
    <source>
        <dbReference type="ARBA" id="ARBA00022475"/>
    </source>
</evidence>
<dbReference type="SMART" id="SM00388">
    <property type="entry name" value="HisKA"/>
    <property type="match status" value="1"/>
</dbReference>
<feature type="transmembrane region" description="Helical" evidence="13">
    <location>
        <begin position="186"/>
        <end position="206"/>
    </location>
</feature>
<dbReference type="InterPro" id="IPR036097">
    <property type="entry name" value="HisK_dim/P_sf"/>
</dbReference>
<dbReference type="SUPFAM" id="SSF158472">
    <property type="entry name" value="HAMP domain-like"/>
    <property type="match status" value="1"/>
</dbReference>
<dbReference type="CDD" id="cd06225">
    <property type="entry name" value="HAMP"/>
    <property type="match status" value="1"/>
</dbReference>
<dbReference type="PANTHER" id="PTHR42878">
    <property type="entry name" value="TWO-COMPONENT HISTIDINE KINASE"/>
    <property type="match status" value="1"/>
</dbReference>
<dbReference type="InterPro" id="IPR036890">
    <property type="entry name" value="HATPase_C_sf"/>
</dbReference>
<keyword evidence="13" id="KW-0812">Transmembrane</keyword>
<evidence type="ECO:0000259" key="15">
    <source>
        <dbReference type="PROSITE" id="PS50885"/>
    </source>
</evidence>
<keyword evidence="11 13" id="KW-0472">Membrane</keyword>
<dbReference type="SMART" id="SM00387">
    <property type="entry name" value="HATPase_c"/>
    <property type="match status" value="1"/>
</dbReference>
<evidence type="ECO:0000256" key="5">
    <source>
        <dbReference type="ARBA" id="ARBA00022553"/>
    </source>
</evidence>
<dbReference type="InterPro" id="IPR050351">
    <property type="entry name" value="BphY/WalK/GraS-like"/>
</dbReference>
<dbReference type="SUPFAM" id="SSF47384">
    <property type="entry name" value="Homodimeric domain of signal transducing histidine kinase"/>
    <property type="match status" value="1"/>
</dbReference>
<dbReference type="PANTHER" id="PTHR42878:SF15">
    <property type="entry name" value="BACTERIOPHYTOCHROME"/>
    <property type="match status" value="1"/>
</dbReference>
<evidence type="ECO:0000256" key="7">
    <source>
        <dbReference type="ARBA" id="ARBA00022741"/>
    </source>
</evidence>
<dbReference type="PRINTS" id="PR00344">
    <property type="entry name" value="BCTRLSENSOR"/>
</dbReference>
<keyword evidence="13" id="KW-1133">Transmembrane helix</keyword>
<reference evidence="17" key="1">
    <citation type="journal article" date="2019" name="Int. J. Syst. Evol. Microbiol.">
        <title>The Global Catalogue of Microorganisms (GCM) 10K type strain sequencing project: providing services to taxonomists for standard genome sequencing and annotation.</title>
        <authorList>
            <consortium name="The Broad Institute Genomics Platform"/>
            <consortium name="The Broad Institute Genome Sequencing Center for Infectious Disease"/>
            <person name="Wu L."/>
            <person name="Ma J."/>
        </authorList>
    </citation>
    <scope>NUCLEOTIDE SEQUENCE [LARGE SCALE GENOMIC DNA]</scope>
    <source>
        <strain evidence="17">CGMCC 4.1621</strain>
    </source>
</reference>
<evidence type="ECO:0000313" key="16">
    <source>
        <dbReference type="EMBL" id="MFC7064138.1"/>
    </source>
</evidence>
<keyword evidence="9 16" id="KW-0067">ATP-binding</keyword>
<dbReference type="Pfam" id="PF02518">
    <property type="entry name" value="HATPase_c"/>
    <property type="match status" value="1"/>
</dbReference>
<dbReference type="GO" id="GO:0005524">
    <property type="term" value="F:ATP binding"/>
    <property type="evidence" value="ECO:0007669"/>
    <property type="project" value="UniProtKB-KW"/>
</dbReference>
<keyword evidence="6" id="KW-0808">Transferase</keyword>
<name>A0ABW2EPK3_9BACI</name>
<dbReference type="Gene3D" id="1.10.287.130">
    <property type="match status" value="1"/>
</dbReference>